<evidence type="ECO:0000313" key="3">
    <source>
        <dbReference type="Proteomes" id="UP000502823"/>
    </source>
</evidence>
<name>A0A6L2PVJ3_COPFO</name>
<dbReference type="Proteomes" id="UP000502823">
    <property type="component" value="Unassembled WGS sequence"/>
</dbReference>
<evidence type="ECO:0000313" key="2">
    <source>
        <dbReference type="EMBL" id="GFG36569.1"/>
    </source>
</evidence>
<dbReference type="GO" id="GO:0005524">
    <property type="term" value="F:ATP binding"/>
    <property type="evidence" value="ECO:0007669"/>
    <property type="project" value="UniProtKB-UniRule"/>
</dbReference>
<feature type="binding site" evidence="1">
    <location>
        <position position="64"/>
    </location>
    <ligand>
        <name>ATP</name>
        <dbReference type="ChEBI" id="CHEBI:30616"/>
    </ligand>
</feature>
<accession>A0A6L2PVJ3</accession>
<dbReference type="EMBL" id="BLKM01006251">
    <property type="protein sequence ID" value="GFG36569.1"/>
    <property type="molecule type" value="Genomic_DNA"/>
</dbReference>
<sequence>TVGQTPTAGRGPSSFLECEPYFDAKWEIPAKDLLIGNVLGEGFFGVVRKGVLQERGKLRDVAVKILR</sequence>
<dbReference type="OrthoDB" id="546826at2759"/>
<feature type="non-terminal residue" evidence="2">
    <location>
        <position position="1"/>
    </location>
</feature>
<reference evidence="3" key="1">
    <citation type="submission" date="2020-01" db="EMBL/GenBank/DDBJ databases">
        <title>Draft genome sequence of the Termite Coptotermes fromosanus.</title>
        <authorList>
            <person name="Itakura S."/>
            <person name="Yosikawa Y."/>
            <person name="Umezawa K."/>
        </authorList>
    </citation>
    <scope>NUCLEOTIDE SEQUENCE [LARGE SCALE GENOMIC DNA]</scope>
</reference>
<dbReference type="InterPro" id="IPR017441">
    <property type="entry name" value="Protein_kinase_ATP_BS"/>
</dbReference>
<organism evidence="2 3">
    <name type="scientific">Coptotermes formosanus</name>
    <name type="common">Formosan subterranean termite</name>
    <dbReference type="NCBI Taxonomy" id="36987"/>
    <lineage>
        <taxon>Eukaryota</taxon>
        <taxon>Metazoa</taxon>
        <taxon>Ecdysozoa</taxon>
        <taxon>Arthropoda</taxon>
        <taxon>Hexapoda</taxon>
        <taxon>Insecta</taxon>
        <taxon>Pterygota</taxon>
        <taxon>Neoptera</taxon>
        <taxon>Polyneoptera</taxon>
        <taxon>Dictyoptera</taxon>
        <taxon>Blattodea</taxon>
        <taxon>Blattoidea</taxon>
        <taxon>Termitoidae</taxon>
        <taxon>Rhinotermitidae</taxon>
        <taxon>Coptotermes</taxon>
    </lineage>
</organism>
<comment type="caution">
    <text evidence="2">The sequence shown here is derived from an EMBL/GenBank/DDBJ whole genome shotgun (WGS) entry which is preliminary data.</text>
</comment>
<protein>
    <submittedName>
        <fullName evidence="2">Uncharacterized protein</fullName>
    </submittedName>
</protein>
<evidence type="ECO:0000256" key="1">
    <source>
        <dbReference type="PROSITE-ProRule" id="PRU10141"/>
    </source>
</evidence>
<keyword evidence="1" id="KW-0067">ATP-binding</keyword>
<feature type="non-terminal residue" evidence="2">
    <location>
        <position position="67"/>
    </location>
</feature>
<dbReference type="AlphaFoldDB" id="A0A6L2PVJ3"/>
<dbReference type="InterPro" id="IPR011009">
    <property type="entry name" value="Kinase-like_dom_sf"/>
</dbReference>
<dbReference type="SUPFAM" id="SSF56112">
    <property type="entry name" value="Protein kinase-like (PK-like)"/>
    <property type="match status" value="1"/>
</dbReference>
<keyword evidence="1" id="KW-0547">Nucleotide-binding</keyword>
<gene>
    <name evidence="2" type="ORF">Cfor_06186</name>
</gene>
<dbReference type="Gene3D" id="3.30.200.20">
    <property type="entry name" value="Phosphorylase Kinase, domain 1"/>
    <property type="match status" value="1"/>
</dbReference>
<keyword evidence="3" id="KW-1185">Reference proteome</keyword>
<dbReference type="PROSITE" id="PS00107">
    <property type="entry name" value="PROTEIN_KINASE_ATP"/>
    <property type="match status" value="1"/>
</dbReference>
<dbReference type="InParanoid" id="A0A6L2PVJ3"/>
<proteinExistence type="predicted"/>